<comment type="similarity">
    <text evidence="2 8">Belongs to the glycosyltransferase 92 family.</text>
</comment>
<evidence type="ECO:0000256" key="8">
    <source>
        <dbReference type="RuleBase" id="RU366017"/>
    </source>
</evidence>
<dbReference type="EC" id="2.4.1.-" evidence="8"/>
<evidence type="ECO:0000313" key="9">
    <source>
        <dbReference type="EMBL" id="PAV69194.1"/>
    </source>
</evidence>
<evidence type="ECO:0000256" key="4">
    <source>
        <dbReference type="ARBA" id="ARBA00022679"/>
    </source>
</evidence>
<keyword evidence="10" id="KW-1185">Reference proteome</keyword>
<evidence type="ECO:0000313" key="10">
    <source>
        <dbReference type="Proteomes" id="UP000218231"/>
    </source>
</evidence>
<dbReference type="AlphaFoldDB" id="A0A2A2K5F9"/>
<dbReference type="GO" id="GO:0016020">
    <property type="term" value="C:membrane"/>
    <property type="evidence" value="ECO:0007669"/>
    <property type="project" value="UniProtKB-SubCell"/>
</dbReference>
<keyword evidence="4 8" id="KW-0808">Transferase</keyword>
<dbReference type="GO" id="GO:0016757">
    <property type="term" value="F:glycosyltransferase activity"/>
    <property type="evidence" value="ECO:0007669"/>
    <property type="project" value="UniProtKB-UniRule"/>
</dbReference>
<keyword evidence="3 8" id="KW-0328">Glycosyltransferase</keyword>
<dbReference type="Proteomes" id="UP000218231">
    <property type="component" value="Unassembled WGS sequence"/>
</dbReference>
<keyword evidence="6 8" id="KW-1133">Transmembrane helix</keyword>
<dbReference type="OrthoDB" id="2526284at2759"/>
<evidence type="ECO:0000256" key="1">
    <source>
        <dbReference type="ARBA" id="ARBA00004167"/>
    </source>
</evidence>
<comment type="subcellular location">
    <subcellularLocation>
        <location evidence="1">Membrane</location>
        <topology evidence="1">Single-pass membrane protein</topology>
    </subcellularLocation>
</comment>
<dbReference type="InterPro" id="IPR008166">
    <property type="entry name" value="Glyco_transf_92"/>
</dbReference>
<dbReference type="PANTHER" id="PTHR21461:SF87">
    <property type="entry name" value="GH12965P"/>
    <property type="match status" value="1"/>
</dbReference>
<evidence type="ECO:0000256" key="6">
    <source>
        <dbReference type="ARBA" id="ARBA00022989"/>
    </source>
</evidence>
<dbReference type="EMBL" id="LIAE01009574">
    <property type="protein sequence ID" value="PAV69194.1"/>
    <property type="molecule type" value="Genomic_DNA"/>
</dbReference>
<name>A0A2A2K5F9_9BILA</name>
<reference evidence="9 10" key="1">
    <citation type="journal article" date="2017" name="Curr. Biol.">
        <title>Genome architecture and evolution of a unichromosomal asexual nematode.</title>
        <authorList>
            <person name="Fradin H."/>
            <person name="Zegar C."/>
            <person name="Gutwein M."/>
            <person name="Lucas J."/>
            <person name="Kovtun M."/>
            <person name="Corcoran D."/>
            <person name="Baugh L.R."/>
            <person name="Kiontke K."/>
            <person name="Gunsalus K."/>
            <person name="Fitch D.H."/>
            <person name="Piano F."/>
        </authorList>
    </citation>
    <scope>NUCLEOTIDE SEQUENCE [LARGE SCALE GENOMIC DNA]</scope>
    <source>
        <strain evidence="9">PF1309</strain>
    </source>
</reference>
<proteinExistence type="inferred from homology"/>
<evidence type="ECO:0000256" key="5">
    <source>
        <dbReference type="ARBA" id="ARBA00022692"/>
    </source>
</evidence>
<feature type="transmembrane region" description="Helical" evidence="8">
    <location>
        <begin position="7"/>
        <end position="27"/>
    </location>
</feature>
<evidence type="ECO:0000256" key="2">
    <source>
        <dbReference type="ARBA" id="ARBA00007647"/>
    </source>
</evidence>
<evidence type="ECO:0000256" key="3">
    <source>
        <dbReference type="ARBA" id="ARBA00022676"/>
    </source>
</evidence>
<organism evidence="9 10">
    <name type="scientific">Diploscapter pachys</name>
    <dbReference type="NCBI Taxonomy" id="2018661"/>
    <lineage>
        <taxon>Eukaryota</taxon>
        <taxon>Metazoa</taxon>
        <taxon>Ecdysozoa</taxon>
        <taxon>Nematoda</taxon>
        <taxon>Chromadorea</taxon>
        <taxon>Rhabditida</taxon>
        <taxon>Rhabditina</taxon>
        <taxon>Rhabditomorpha</taxon>
        <taxon>Rhabditoidea</taxon>
        <taxon>Rhabditidae</taxon>
        <taxon>Diploscapter</taxon>
    </lineage>
</organism>
<keyword evidence="5 8" id="KW-0812">Transmembrane</keyword>
<evidence type="ECO:0000256" key="7">
    <source>
        <dbReference type="ARBA" id="ARBA00023136"/>
    </source>
</evidence>
<dbReference type="GO" id="GO:0005737">
    <property type="term" value="C:cytoplasm"/>
    <property type="evidence" value="ECO:0007669"/>
    <property type="project" value="TreeGrafter"/>
</dbReference>
<sequence>MRKAIQLLFLLVFGLFLLSLLISYFYLNSIQSLPKLSARVDSNGDDSIDESIILEKTENEILDVPFGPPLNFTSIGNGFLAFSAYVDARDGNMGYPCVRIPVIATMKQNFKCRLTDREMEGTTYELSENHAMRYRVYIVNCKLPDEKELKRIKTIEIGAFNTKTAKLEFTVVPITYRIPKETEIKDHPLRYSVCLPQLFGNIYTAERIVEFIELYRLQGAGRFHVYVKKESLDTRVSRLLNRYSKEGIVEVINFHPDIQEKSIWYHGQLISVTDCHLRTIGLAKFVSFNDFDEFFIPMTNDSLLSTLEELLSNNTGSIRVPTFYMSIENKTLPITQHNFKCSPQADERLTKCIIRPEMVFEQGIHHTSRVIQNNYVSPTVSKNQLAVFHFKSRGGSSINHRIKDLLGEKLGRNYQKEIEELEIER</sequence>
<protein>
    <recommendedName>
        <fullName evidence="8">Glycosyltransferase family 92 protein</fullName>
        <ecNumber evidence="8">2.4.1.-</ecNumber>
    </recommendedName>
</protein>
<accession>A0A2A2K5F9</accession>
<dbReference type="PANTHER" id="PTHR21461">
    <property type="entry name" value="GLYCOSYLTRANSFERASE FAMILY 92 PROTEIN"/>
    <property type="match status" value="1"/>
</dbReference>
<dbReference type="Pfam" id="PF01697">
    <property type="entry name" value="Glyco_transf_92"/>
    <property type="match status" value="1"/>
</dbReference>
<gene>
    <name evidence="9" type="ORF">WR25_01542</name>
</gene>
<keyword evidence="7 8" id="KW-0472">Membrane</keyword>
<comment type="caution">
    <text evidence="9">The sequence shown here is derived from an EMBL/GenBank/DDBJ whole genome shotgun (WGS) entry which is preliminary data.</text>
</comment>